<evidence type="ECO:0000313" key="1">
    <source>
        <dbReference type="EMBL" id="TGO50860.1"/>
    </source>
</evidence>
<keyword evidence="2" id="KW-1185">Reference proteome</keyword>
<comment type="caution">
    <text evidence="1">The sequence shown here is derived from an EMBL/GenBank/DDBJ whole genome shotgun (WGS) entry which is preliminary data.</text>
</comment>
<organism evidence="1 2">
    <name type="scientific">Botryotinia convoluta</name>
    <dbReference type="NCBI Taxonomy" id="54673"/>
    <lineage>
        <taxon>Eukaryota</taxon>
        <taxon>Fungi</taxon>
        <taxon>Dikarya</taxon>
        <taxon>Ascomycota</taxon>
        <taxon>Pezizomycotina</taxon>
        <taxon>Leotiomycetes</taxon>
        <taxon>Helotiales</taxon>
        <taxon>Sclerotiniaceae</taxon>
        <taxon>Botryotinia</taxon>
    </lineage>
</organism>
<dbReference type="Proteomes" id="UP000297527">
    <property type="component" value="Unassembled WGS sequence"/>
</dbReference>
<dbReference type="AlphaFoldDB" id="A0A4Z1HWE8"/>
<dbReference type="EMBL" id="PQXN01000174">
    <property type="protein sequence ID" value="TGO50860.1"/>
    <property type="molecule type" value="Genomic_DNA"/>
</dbReference>
<proteinExistence type="predicted"/>
<sequence length="72" mass="7730">MDAGYRDTGSDPIYTNITNGDLGNGFSIAAIPKAGDIIVRGGSVRVPLNFISNITGVYSTFVEFWTDRGNEN</sequence>
<reference evidence="1 2" key="1">
    <citation type="submission" date="2017-12" db="EMBL/GenBank/DDBJ databases">
        <title>Comparative genomics of Botrytis spp.</title>
        <authorList>
            <person name="Valero-Jimenez C.A."/>
            <person name="Tapia P."/>
            <person name="Veloso J."/>
            <person name="Silva-Moreno E."/>
            <person name="Staats M."/>
            <person name="Valdes J.H."/>
            <person name="Van Kan J.A.L."/>
        </authorList>
    </citation>
    <scope>NUCLEOTIDE SEQUENCE [LARGE SCALE GENOMIC DNA]</scope>
    <source>
        <strain evidence="1 2">MUCL11595</strain>
    </source>
</reference>
<protein>
    <submittedName>
        <fullName evidence="1">Uncharacterized protein</fullName>
    </submittedName>
</protein>
<name>A0A4Z1HWE8_9HELO</name>
<gene>
    <name evidence="1" type="ORF">BCON_0174g00050</name>
</gene>
<accession>A0A4Z1HWE8</accession>
<evidence type="ECO:0000313" key="2">
    <source>
        <dbReference type="Proteomes" id="UP000297527"/>
    </source>
</evidence>